<dbReference type="Proteomes" id="UP001162483">
    <property type="component" value="Unassembled WGS sequence"/>
</dbReference>
<evidence type="ECO:0000313" key="1">
    <source>
        <dbReference type="EMBL" id="CAI9551368.1"/>
    </source>
</evidence>
<protein>
    <submittedName>
        <fullName evidence="1">Uncharacterized protein</fullName>
    </submittedName>
</protein>
<reference evidence="1" key="1">
    <citation type="submission" date="2023-05" db="EMBL/GenBank/DDBJ databases">
        <authorList>
            <person name="Stuckert A."/>
        </authorList>
    </citation>
    <scope>NUCLEOTIDE SEQUENCE</scope>
</reference>
<keyword evidence="2" id="KW-1185">Reference proteome</keyword>
<gene>
    <name evidence="1" type="ORF">SPARVUS_LOCUS3737071</name>
</gene>
<organism evidence="1 2">
    <name type="scientific">Staurois parvus</name>
    <dbReference type="NCBI Taxonomy" id="386267"/>
    <lineage>
        <taxon>Eukaryota</taxon>
        <taxon>Metazoa</taxon>
        <taxon>Chordata</taxon>
        <taxon>Craniata</taxon>
        <taxon>Vertebrata</taxon>
        <taxon>Euteleostomi</taxon>
        <taxon>Amphibia</taxon>
        <taxon>Batrachia</taxon>
        <taxon>Anura</taxon>
        <taxon>Neobatrachia</taxon>
        <taxon>Ranoidea</taxon>
        <taxon>Ranidae</taxon>
        <taxon>Staurois</taxon>
    </lineage>
</organism>
<name>A0ABN9BUV1_9NEOB</name>
<evidence type="ECO:0000313" key="2">
    <source>
        <dbReference type="Proteomes" id="UP001162483"/>
    </source>
</evidence>
<accession>A0ABN9BUV1</accession>
<comment type="caution">
    <text evidence="1">The sequence shown here is derived from an EMBL/GenBank/DDBJ whole genome shotgun (WGS) entry which is preliminary data.</text>
</comment>
<feature type="non-terminal residue" evidence="1">
    <location>
        <position position="58"/>
    </location>
</feature>
<sequence length="58" mass="6305">MSQKSTGREDTFLFRSPRQLEVGAGTCKIRVPAPQRCQSLMGSGGAVLTVELPLLLWS</sequence>
<proteinExistence type="predicted"/>
<dbReference type="EMBL" id="CATNWA010006094">
    <property type="protein sequence ID" value="CAI9551368.1"/>
    <property type="molecule type" value="Genomic_DNA"/>
</dbReference>